<evidence type="ECO:0000256" key="2">
    <source>
        <dbReference type="ARBA" id="ARBA00022723"/>
    </source>
</evidence>
<dbReference type="SUPFAM" id="SSF53187">
    <property type="entry name" value="Zn-dependent exopeptidases"/>
    <property type="match status" value="1"/>
</dbReference>
<evidence type="ECO:0000256" key="5">
    <source>
        <dbReference type="ARBA" id="ARBA00023285"/>
    </source>
</evidence>
<evidence type="ECO:0000256" key="1">
    <source>
        <dbReference type="ARBA" id="ARBA00001947"/>
    </source>
</evidence>
<dbReference type="Pfam" id="PF07687">
    <property type="entry name" value="M20_dimer"/>
    <property type="match status" value="1"/>
</dbReference>
<dbReference type="InterPro" id="IPR036264">
    <property type="entry name" value="Bact_exopeptidase_dim_dom"/>
</dbReference>
<dbReference type="InterPro" id="IPR050072">
    <property type="entry name" value="Peptidase_M20A"/>
</dbReference>
<dbReference type="PANTHER" id="PTHR43808:SF31">
    <property type="entry name" value="N-ACETYL-L-CITRULLINE DEACETYLASE"/>
    <property type="match status" value="1"/>
</dbReference>
<proteinExistence type="predicted"/>
<keyword evidence="5" id="KW-0170">Cobalt</keyword>
<sequence length="355" mass="39597">MTTDYATMTAEAVSFLKSIISIPAISREENQAADFVQKYIEEVGMQTGRKGNNVWCLSPMFKIEKPTLLLNSHIDTVKPVNGWRKDPFTPREENGKLYGLGSNDAGASVATLLQVFLDLCRKEQPYNLIFLASCEEEISGKDGIESILPALPPISLAIVGEPTEMHPAIAEKGLMVVDVTAKGKAGHAARNEGDNAIYKVLNDIVWFRDFHFPQESPLLGPVKMSVTQINAGTQHNVIPDLCTFVVDVRSNELYSNEEIFRIIERSISCEAKARSFRLNSSRIDMAHPFIQRAIQLHRVPFGSPTLSDQALMNFPSVKMGPGKSSRSHTADEYIMIKEMEEAIKIYHRLLDGFRL</sequence>
<dbReference type="PANTHER" id="PTHR43808">
    <property type="entry name" value="ACETYLORNITHINE DEACETYLASE"/>
    <property type="match status" value="1"/>
</dbReference>
<reference evidence="7 8" key="1">
    <citation type="journal article" date="2018" name="Nat. Biotechnol.">
        <title>A standardized bacterial taxonomy based on genome phylogeny substantially revises the tree of life.</title>
        <authorList>
            <person name="Parks D.H."/>
            <person name="Chuvochina M."/>
            <person name="Waite D.W."/>
            <person name="Rinke C."/>
            <person name="Skarshewski A."/>
            <person name="Chaumeil P.A."/>
            <person name="Hugenholtz P."/>
        </authorList>
    </citation>
    <scope>NUCLEOTIDE SEQUENCE [LARGE SCALE GENOMIC DNA]</scope>
    <source>
        <strain evidence="7">UBA9667</strain>
    </source>
</reference>
<accession>A0A3D2SDL7</accession>
<dbReference type="SUPFAM" id="SSF55031">
    <property type="entry name" value="Bacterial exopeptidase dimerisation domain"/>
    <property type="match status" value="1"/>
</dbReference>
<keyword evidence="3" id="KW-0378">Hydrolase</keyword>
<dbReference type="InterPro" id="IPR011650">
    <property type="entry name" value="Peptidase_M20_dimer"/>
</dbReference>
<evidence type="ECO:0000256" key="4">
    <source>
        <dbReference type="ARBA" id="ARBA00022833"/>
    </source>
</evidence>
<dbReference type="PROSITE" id="PS00758">
    <property type="entry name" value="ARGE_DAPE_CPG2_1"/>
    <property type="match status" value="1"/>
</dbReference>
<dbReference type="GO" id="GO:0006526">
    <property type="term" value="P:L-arginine biosynthetic process"/>
    <property type="evidence" value="ECO:0007669"/>
    <property type="project" value="TreeGrafter"/>
</dbReference>
<gene>
    <name evidence="7" type="ORF">DHW31_04055</name>
</gene>
<evidence type="ECO:0000313" key="7">
    <source>
        <dbReference type="EMBL" id="HCK23949.1"/>
    </source>
</evidence>
<dbReference type="GO" id="GO:0046872">
    <property type="term" value="F:metal ion binding"/>
    <property type="evidence" value="ECO:0007669"/>
    <property type="project" value="UniProtKB-KW"/>
</dbReference>
<evidence type="ECO:0000259" key="6">
    <source>
        <dbReference type="Pfam" id="PF07687"/>
    </source>
</evidence>
<name>A0A3D2SDL7_9BACE</name>
<comment type="cofactor">
    <cofactor evidence="1">
        <name>Zn(2+)</name>
        <dbReference type="ChEBI" id="CHEBI:29105"/>
    </cofactor>
</comment>
<dbReference type="EMBL" id="DPVG01000147">
    <property type="protein sequence ID" value="HCK23949.1"/>
    <property type="molecule type" value="Genomic_DNA"/>
</dbReference>
<feature type="domain" description="Peptidase M20 dimerisation" evidence="6">
    <location>
        <begin position="169"/>
        <end position="267"/>
    </location>
</feature>
<dbReference type="Pfam" id="PF01546">
    <property type="entry name" value="Peptidase_M20"/>
    <property type="match status" value="1"/>
</dbReference>
<evidence type="ECO:0000256" key="3">
    <source>
        <dbReference type="ARBA" id="ARBA00022801"/>
    </source>
</evidence>
<dbReference type="Proteomes" id="UP000263098">
    <property type="component" value="Unassembled WGS sequence"/>
</dbReference>
<dbReference type="Gene3D" id="3.40.630.10">
    <property type="entry name" value="Zn peptidases"/>
    <property type="match status" value="2"/>
</dbReference>
<protein>
    <submittedName>
        <fullName evidence="7">Acetylornithine deacetylase</fullName>
    </submittedName>
</protein>
<keyword evidence="4" id="KW-0862">Zinc</keyword>
<keyword evidence="2" id="KW-0479">Metal-binding</keyword>
<dbReference type="GO" id="GO:0008777">
    <property type="term" value="F:acetylornithine deacetylase activity"/>
    <property type="evidence" value="ECO:0007669"/>
    <property type="project" value="TreeGrafter"/>
</dbReference>
<dbReference type="InterPro" id="IPR002933">
    <property type="entry name" value="Peptidase_M20"/>
</dbReference>
<dbReference type="InterPro" id="IPR001261">
    <property type="entry name" value="ArgE/DapE_CS"/>
</dbReference>
<dbReference type="CDD" id="cd05651">
    <property type="entry name" value="M20_ArgE_DapE-like"/>
    <property type="match status" value="1"/>
</dbReference>
<dbReference type="AlphaFoldDB" id="A0A3D2SDL7"/>
<evidence type="ECO:0000313" key="8">
    <source>
        <dbReference type="Proteomes" id="UP000263098"/>
    </source>
</evidence>
<comment type="caution">
    <text evidence="7">The sequence shown here is derived from an EMBL/GenBank/DDBJ whole genome shotgun (WGS) entry which is preliminary data.</text>
</comment>
<organism evidence="7 8">
    <name type="scientific">Bacteroides graminisolvens</name>
    <dbReference type="NCBI Taxonomy" id="477666"/>
    <lineage>
        <taxon>Bacteria</taxon>
        <taxon>Pseudomonadati</taxon>
        <taxon>Bacteroidota</taxon>
        <taxon>Bacteroidia</taxon>
        <taxon>Bacteroidales</taxon>
        <taxon>Bacteroidaceae</taxon>
        <taxon>Bacteroides</taxon>
    </lineage>
</organism>